<evidence type="ECO:0000256" key="4">
    <source>
        <dbReference type="ARBA" id="ARBA00022801"/>
    </source>
</evidence>
<accession>A0A376ABH5</accession>
<dbReference type="Proteomes" id="UP000254764">
    <property type="component" value="Unassembled WGS sequence"/>
</dbReference>
<evidence type="ECO:0000256" key="1">
    <source>
        <dbReference type="ARBA" id="ARBA00000032"/>
    </source>
</evidence>
<evidence type="ECO:0000256" key="3">
    <source>
        <dbReference type="ARBA" id="ARBA00022729"/>
    </source>
</evidence>
<keyword evidence="3 7" id="KW-0732">Signal</keyword>
<dbReference type="Pfam" id="PF00149">
    <property type="entry name" value="Metallophos"/>
    <property type="match status" value="1"/>
</dbReference>
<evidence type="ECO:0000313" key="9">
    <source>
        <dbReference type="EMBL" id="SSC65201.1"/>
    </source>
</evidence>
<feature type="binding site" evidence="6">
    <location>
        <position position="48"/>
    </location>
    <ligand>
        <name>Fe cation</name>
        <dbReference type="ChEBI" id="CHEBI:24875"/>
        <label>1</label>
    </ligand>
</feature>
<dbReference type="PANTHER" id="PTHR10161:SF14">
    <property type="entry name" value="TARTRATE-RESISTANT ACID PHOSPHATASE TYPE 5"/>
    <property type="match status" value="1"/>
</dbReference>
<feature type="binding site" evidence="6">
    <location>
        <position position="206"/>
    </location>
    <ligand>
        <name>Fe cation</name>
        <dbReference type="ChEBI" id="CHEBI:24875"/>
        <label>2</label>
    </ligand>
</feature>
<dbReference type="PANTHER" id="PTHR10161">
    <property type="entry name" value="TARTRATE-RESISTANT ACID PHOSPHATASE TYPE 5"/>
    <property type="match status" value="1"/>
</dbReference>
<feature type="chain" id="PRO_5016787412" description="acid phosphatase" evidence="7">
    <location>
        <begin position="30"/>
        <end position="311"/>
    </location>
</feature>
<comment type="catalytic activity">
    <reaction evidence="1 5">
        <text>a phosphate monoester + H2O = an alcohol + phosphate</text>
        <dbReference type="Rhea" id="RHEA:15017"/>
        <dbReference type="ChEBI" id="CHEBI:15377"/>
        <dbReference type="ChEBI" id="CHEBI:30879"/>
        <dbReference type="ChEBI" id="CHEBI:43474"/>
        <dbReference type="ChEBI" id="CHEBI:67140"/>
        <dbReference type="EC" id="3.1.3.2"/>
    </reaction>
</comment>
<keyword evidence="5 6" id="KW-0408">Iron</keyword>
<sequence length="311" mass="33946">MKEMSMIYTRRSLIQGGLASLALGSLAHAAGKQEGQPARDLSFLVVGDWGDGQSRATASAVAKAMGEIGAQKATSFVISTGDNFYESGVDSTTDTKWQTNFEEIYSAPSLQVPWYAVLGNHDYGGSAKAQIDYSKKSRRWRMPGHYFAESKAFGGSKADFFFLDTQRMKGDTLMEIVLHPDAELQLDWLDRKLSASVAPWKIVVGHHPVFSGGRHGDSTFLGQRLKPILDRHGVSMYLCGHDHHLEALRSERVAYFVSGSGSRSRPPRPHPKSLFASPVPGFLLIELSSTGGTASFFDTDAALVYSQPLAL</sequence>
<protein>
    <recommendedName>
        <fullName evidence="2 5">acid phosphatase</fullName>
        <ecNumber evidence="2 5">3.1.3.2</ecNumber>
    </recommendedName>
</protein>
<feature type="binding site" evidence="6">
    <location>
        <position position="243"/>
    </location>
    <ligand>
        <name>Fe cation</name>
        <dbReference type="ChEBI" id="CHEBI:24875"/>
        <label>1</label>
    </ligand>
</feature>
<dbReference type="GO" id="GO:0003993">
    <property type="term" value="F:acid phosphatase activity"/>
    <property type="evidence" value="ECO:0007669"/>
    <property type="project" value="UniProtKB-UniRule"/>
</dbReference>
<proteinExistence type="predicted"/>
<evidence type="ECO:0000256" key="7">
    <source>
        <dbReference type="SAM" id="SignalP"/>
    </source>
</evidence>
<dbReference type="PIRSF" id="PIRSF000898">
    <property type="entry name" value="Acid_Ptase_5"/>
    <property type="match status" value="1"/>
</dbReference>
<gene>
    <name evidence="9" type="ORF">RHIZ70_909</name>
</gene>
<evidence type="ECO:0000256" key="2">
    <source>
        <dbReference type="ARBA" id="ARBA00012646"/>
    </source>
</evidence>
<dbReference type="AlphaFoldDB" id="A0A376ABH5"/>
<dbReference type="STRING" id="1336235.GCA_000518785_02059"/>
<comment type="cofactor">
    <cofactor evidence="6">
        <name>Fe cation</name>
        <dbReference type="ChEBI" id="CHEBI:24875"/>
    </cofactor>
    <text evidence="6">Binds 2 iron ions per subunit.</text>
</comment>
<dbReference type="OrthoDB" id="8011223at2"/>
<feature type="binding site" evidence="6">
    <location>
        <position position="82"/>
    </location>
    <ligand>
        <name>Fe cation</name>
        <dbReference type="ChEBI" id="CHEBI:24875"/>
        <label>1</label>
    </ligand>
</feature>
<feature type="binding site" evidence="6">
    <location>
        <position position="241"/>
    </location>
    <ligand>
        <name>Fe cation</name>
        <dbReference type="ChEBI" id="CHEBI:24875"/>
        <label>2</label>
    </ligand>
</feature>
<dbReference type="InterPro" id="IPR004843">
    <property type="entry name" value="Calcineurin-like_PHP"/>
</dbReference>
<feature type="signal peptide" evidence="7">
    <location>
        <begin position="1"/>
        <end position="29"/>
    </location>
</feature>
<reference evidence="10" key="1">
    <citation type="submission" date="2018-07" db="EMBL/GenBank/DDBJ databases">
        <authorList>
            <person name="Peiro R."/>
            <person name="Begona"/>
            <person name="Cbmso G."/>
            <person name="Lopez M."/>
            <person name="Gonzalez S."/>
        </authorList>
    </citation>
    <scope>NUCLEOTIDE SEQUENCE [LARGE SCALE GENOMIC DNA]</scope>
</reference>
<dbReference type="Gene3D" id="3.60.21.10">
    <property type="match status" value="1"/>
</dbReference>
<feature type="binding site" evidence="6">
    <location>
        <position position="120"/>
    </location>
    <ligand>
        <name>Fe cation</name>
        <dbReference type="ChEBI" id="CHEBI:24875"/>
        <label>2</label>
    </ligand>
</feature>
<dbReference type="InterPro" id="IPR029052">
    <property type="entry name" value="Metallo-depent_PP-like"/>
</dbReference>
<dbReference type="InterPro" id="IPR024927">
    <property type="entry name" value="Acid_PPase"/>
</dbReference>
<name>A0A376ABH5_9HYPH</name>
<feature type="domain" description="Calcineurin-like phosphoesterase" evidence="8">
    <location>
        <begin position="42"/>
        <end position="244"/>
    </location>
</feature>
<dbReference type="GO" id="GO:0046872">
    <property type="term" value="F:metal ion binding"/>
    <property type="evidence" value="ECO:0007669"/>
    <property type="project" value="UniProtKB-KW"/>
</dbReference>
<feature type="binding site" evidence="6">
    <location>
        <position position="85"/>
    </location>
    <ligand>
        <name>Fe cation</name>
        <dbReference type="ChEBI" id="CHEBI:24875"/>
        <label>1</label>
    </ligand>
</feature>
<dbReference type="SUPFAM" id="SSF56300">
    <property type="entry name" value="Metallo-dependent phosphatases"/>
    <property type="match status" value="1"/>
</dbReference>
<dbReference type="InterPro" id="IPR051558">
    <property type="entry name" value="Metallophosphoesterase_PAP"/>
</dbReference>
<evidence type="ECO:0000256" key="5">
    <source>
        <dbReference type="PIRNR" id="PIRNR000898"/>
    </source>
</evidence>
<keyword evidence="4 5" id="KW-0378">Hydrolase</keyword>
<dbReference type="EC" id="3.1.3.2" evidence="2 5"/>
<keyword evidence="10" id="KW-1185">Reference proteome</keyword>
<evidence type="ECO:0000256" key="6">
    <source>
        <dbReference type="PIRSR" id="PIRSR000898-1"/>
    </source>
</evidence>
<evidence type="ECO:0000313" key="10">
    <source>
        <dbReference type="Proteomes" id="UP000254764"/>
    </source>
</evidence>
<dbReference type="EMBL" id="UEYP01000019">
    <property type="protein sequence ID" value="SSC65201.1"/>
    <property type="molecule type" value="Genomic_DNA"/>
</dbReference>
<feature type="binding site" evidence="6">
    <location>
        <position position="82"/>
    </location>
    <ligand>
        <name>Fe cation</name>
        <dbReference type="ChEBI" id="CHEBI:24875"/>
        <label>2</label>
    </ligand>
</feature>
<dbReference type="CDD" id="cd07378">
    <property type="entry name" value="MPP_ACP5"/>
    <property type="match status" value="1"/>
</dbReference>
<keyword evidence="6" id="KW-0479">Metal-binding</keyword>
<organism evidence="9 10">
    <name type="scientific">Ciceribacter selenitireducens ATCC BAA-1503</name>
    <dbReference type="NCBI Taxonomy" id="1336235"/>
    <lineage>
        <taxon>Bacteria</taxon>
        <taxon>Pseudomonadati</taxon>
        <taxon>Pseudomonadota</taxon>
        <taxon>Alphaproteobacteria</taxon>
        <taxon>Hyphomicrobiales</taxon>
        <taxon>Rhizobiaceae</taxon>
        <taxon>Ciceribacter</taxon>
    </lineage>
</organism>
<evidence type="ECO:0000259" key="8">
    <source>
        <dbReference type="Pfam" id="PF00149"/>
    </source>
</evidence>